<dbReference type="InterPro" id="IPR035965">
    <property type="entry name" value="PAS-like_dom_sf"/>
</dbReference>
<dbReference type="Proteomes" id="UP001519535">
    <property type="component" value="Unassembled WGS sequence"/>
</dbReference>
<feature type="domain" description="PAS" evidence="1">
    <location>
        <begin position="12"/>
        <end position="47"/>
    </location>
</feature>
<organism evidence="2 3">
    <name type="scientific">Mycolicibacter acidiphilus</name>
    <dbReference type="NCBI Taxonomy" id="2835306"/>
    <lineage>
        <taxon>Bacteria</taxon>
        <taxon>Bacillati</taxon>
        <taxon>Actinomycetota</taxon>
        <taxon>Actinomycetes</taxon>
        <taxon>Mycobacteriales</taxon>
        <taxon>Mycobacteriaceae</taxon>
        <taxon>Mycolicibacter</taxon>
    </lineage>
</organism>
<proteinExistence type="predicted"/>
<dbReference type="Pfam" id="PF13426">
    <property type="entry name" value="PAS_9"/>
    <property type="match status" value="1"/>
</dbReference>
<evidence type="ECO:0000259" key="1">
    <source>
        <dbReference type="PROSITE" id="PS50112"/>
    </source>
</evidence>
<evidence type="ECO:0000313" key="2">
    <source>
        <dbReference type="EMBL" id="MBS9533489.1"/>
    </source>
</evidence>
<protein>
    <submittedName>
        <fullName evidence="2">PAS domain-containing protein</fullName>
    </submittedName>
</protein>
<dbReference type="SMART" id="SM00091">
    <property type="entry name" value="PAS"/>
    <property type="match status" value="1"/>
</dbReference>
<dbReference type="EMBL" id="JAHCLR010000012">
    <property type="protein sequence ID" value="MBS9533489.1"/>
    <property type="molecule type" value="Genomic_DNA"/>
</dbReference>
<dbReference type="RefSeq" id="WP_214092481.1">
    <property type="nucleotide sequence ID" value="NZ_JAHCLR010000012.1"/>
</dbReference>
<evidence type="ECO:0000313" key="3">
    <source>
        <dbReference type="Proteomes" id="UP001519535"/>
    </source>
</evidence>
<name>A0ABS5RH33_9MYCO</name>
<dbReference type="InterPro" id="IPR000014">
    <property type="entry name" value="PAS"/>
</dbReference>
<dbReference type="PROSITE" id="PS50112">
    <property type="entry name" value="PAS"/>
    <property type="match status" value="1"/>
</dbReference>
<accession>A0ABS5RH33</accession>
<dbReference type="CDD" id="cd00130">
    <property type="entry name" value="PAS"/>
    <property type="match status" value="1"/>
</dbReference>
<comment type="caution">
    <text evidence="2">The sequence shown here is derived from an EMBL/GenBank/DDBJ whole genome shotgun (WGS) entry which is preliminary data.</text>
</comment>
<dbReference type="SUPFAM" id="SSF55785">
    <property type="entry name" value="PYP-like sensor domain (PAS domain)"/>
    <property type="match status" value="1"/>
</dbReference>
<dbReference type="NCBIfam" id="TIGR00229">
    <property type="entry name" value="sensory_box"/>
    <property type="match status" value="1"/>
</dbReference>
<sequence>MTTLQELPAMVILGRIPVPVLAIAEDGTIVFANAAFADMTGYSRDDVATLQFHQLFVGSSDTDSPLDAMQAYANGVVSVAHRDGSTVRALMSKSALHRSEDRVVLAAFHDLTEQLWTSGDD</sequence>
<keyword evidence="3" id="KW-1185">Reference proteome</keyword>
<gene>
    <name evidence="2" type="ORF">KIH27_07795</name>
</gene>
<dbReference type="Gene3D" id="3.30.450.20">
    <property type="entry name" value="PAS domain"/>
    <property type="match status" value="1"/>
</dbReference>
<reference evidence="2 3" key="1">
    <citation type="submission" date="2021-05" db="EMBL/GenBank/DDBJ databases">
        <title>Mycobacterium acidophilum sp. nov., an extremely acid-tolerant member of the genus Mycobacterium.</title>
        <authorList>
            <person name="Xia J."/>
        </authorList>
    </citation>
    <scope>NUCLEOTIDE SEQUENCE [LARGE SCALE GENOMIC DNA]</scope>
    <source>
        <strain evidence="2 3">M1</strain>
    </source>
</reference>